<reference evidence="1 2" key="1">
    <citation type="submission" date="2017-03" db="EMBL/GenBank/DDBJ databases">
        <title>Genome sequence of Clostridium chromiireducens DSM 23318.</title>
        <authorList>
            <person name="Poehlein A."/>
            <person name="Daniel R."/>
        </authorList>
    </citation>
    <scope>NUCLEOTIDE SEQUENCE [LARGE SCALE GENOMIC DNA]</scope>
    <source>
        <strain evidence="1 2">DSM 23318</strain>
    </source>
</reference>
<keyword evidence="2" id="KW-1185">Reference proteome</keyword>
<dbReference type="AlphaFoldDB" id="A0A1V4IZM5"/>
<dbReference type="EMBL" id="MZGT01000007">
    <property type="protein sequence ID" value="OPJ65502.1"/>
    <property type="molecule type" value="Genomic_DNA"/>
</dbReference>
<dbReference type="Proteomes" id="UP000191056">
    <property type="component" value="Unassembled WGS sequence"/>
</dbReference>
<gene>
    <name evidence="1" type="ORF">CLCHR_06940</name>
</gene>
<organism evidence="1 2">
    <name type="scientific">Clostridium chromiireducens</name>
    <dbReference type="NCBI Taxonomy" id="225345"/>
    <lineage>
        <taxon>Bacteria</taxon>
        <taxon>Bacillati</taxon>
        <taxon>Bacillota</taxon>
        <taxon>Clostridia</taxon>
        <taxon>Eubacteriales</taxon>
        <taxon>Clostridiaceae</taxon>
        <taxon>Clostridium</taxon>
    </lineage>
</organism>
<accession>A0A1V4IZM5</accession>
<protein>
    <submittedName>
        <fullName evidence="1">Uncharacterized protein</fullName>
    </submittedName>
</protein>
<evidence type="ECO:0000313" key="1">
    <source>
        <dbReference type="EMBL" id="OPJ65502.1"/>
    </source>
</evidence>
<proteinExistence type="predicted"/>
<evidence type="ECO:0000313" key="2">
    <source>
        <dbReference type="Proteomes" id="UP000191056"/>
    </source>
</evidence>
<sequence>MITKQNLEQMLNLLNVTTLEKIDSNCRKNNYTFGQQTMLKYSPEALVEYACAIYRYILPHFDTTGITEEEYITKWTAPHIKAMELIASKDCMLTLSDIVATPEPAPEGYSLEKDVYSEISAYIDNHRKGAEWYFFEGINDFLTNSHSPLRWDTVTDKRIINLVDEVDSIRDACNKELDTFISKELKPYIQLIQERLAYYKIKPKTIAALKVSKDQIPPLDWAEISQALEDKIITENTRKLITATLKAFRVAAKTKKAKKPVGARLDPSIVVDANEVFIREFISKLGVAYAVPVVKKLEEPPTTEEILDDIYSIIDGLNLAHTQGTSMDAIETQQKDIKNWYSDFSNIAKPLVACLDIALNKLSPESVLSDEALSHGAIKGMLAFAATLRPKVLYKLNANILDYVELSKELHHQIQVQTGYYTDAEPLPNVEPISKVQLIDSINKGTAPILPSLFDLTKPIQEVLDSIKANVVTTETVEVLSEEDVQSIIPMLVPITDYTIREMANMLTGQSSKPYIADGDLIIHTTETGKYLKVEPTIRDDQYAEYQFKAYNWNTLNAHIHSLQQLLAKTPEYIKWQTEPEPILGPEQDYKPLPKDYSYKLLPKVAELRKTAIKEAEELYEYLLGMANIAFDKEDETALEAIRDITRVHYYKDFIRIVGHRLASWVYEPEEYRLISSPPLDANGYEIDYEPNHINGIRYDNRRVNLKIELKQVNLDLRSTSRPVNYNGQPYATTQKYCTAFGLSYAYLNFNLNKLKPGETYNHKNRDYCLGADGCQYIAVDTVAKVPQLTYNGKSYTTPKEFAADLGLNYTNIRQGLHRAKNNTKPKTKYKYKEKGKTYTFYLDENYNVTSIV</sequence>
<name>A0A1V4IZM5_9CLOT</name>
<comment type="caution">
    <text evidence="1">The sequence shown here is derived from an EMBL/GenBank/DDBJ whole genome shotgun (WGS) entry which is preliminary data.</text>
</comment>